<dbReference type="EC" id="2.3.1.20" evidence="5 16"/>
<comment type="subcellular location">
    <subcellularLocation>
        <location evidence="1 16">Endoplasmic reticulum membrane</location>
        <topology evidence="1 16">Multi-pass membrane protein</topology>
    </subcellularLocation>
</comment>
<dbReference type="AlphaFoldDB" id="A0A7D9D1P1"/>
<dbReference type="InterPro" id="IPR007130">
    <property type="entry name" value="DAGAT"/>
</dbReference>
<keyword evidence="11" id="KW-1133">Transmembrane helix</keyword>
<dbReference type="Pfam" id="PF03982">
    <property type="entry name" value="DAGAT"/>
    <property type="match status" value="2"/>
</dbReference>
<comment type="function">
    <text evidence="16">Catalyzes the terminal and only committed step in triacylglycerol synthesis by using diacylglycerol and fatty acyl CoA as substrates.</text>
</comment>
<evidence type="ECO:0000256" key="9">
    <source>
        <dbReference type="ARBA" id="ARBA00022798"/>
    </source>
</evidence>
<evidence type="ECO:0000256" key="15">
    <source>
        <dbReference type="ARBA" id="ARBA00048109"/>
    </source>
</evidence>
<evidence type="ECO:0000256" key="3">
    <source>
        <dbReference type="ARBA" id="ARBA00005189"/>
    </source>
</evidence>
<gene>
    <name evidence="17" type="primary">DGA1</name>
    <name evidence="17" type="ORF">DEBR0S8_02080G</name>
</gene>
<keyword evidence="8" id="KW-0812">Transmembrane</keyword>
<dbReference type="UniPathway" id="UPA00282"/>
<name>A0A7D9D1P1_DEKBR</name>
<dbReference type="CDD" id="cd07987">
    <property type="entry name" value="LPLAT_MGAT-like"/>
    <property type="match status" value="1"/>
</dbReference>
<dbReference type="Proteomes" id="UP000478008">
    <property type="component" value="Unassembled WGS sequence"/>
</dbReference>
<evidence type="ECO:0000256" key="16">
    <source>
        <dbReference type="RuleBase" id="RU367023"/>
    </source>
</evidence>
<proteinExistence type="inferred from homology"/>
<keyword evidence="10 16" id="KW-0256">Endoplasmic reticulum</keyword>
<evidence type="ECO:0000256" key="8">
    <source>
        <dbReference type="ARBA" id="ARBA00022692"/>
    </source>
</evidence>
<evidence type="ECO:0000256" key="14">
    <source>
        <dbReference type="ARBA" id="ARBA00023315"/>
    </source>
</evidence>
<evidence type="ECO:0000256" key="4">
    <source>
        <dbReference type="ARBA" id="ARBA00005420"/>
    </source>
</evidence>
<comment type="catalytic activity">
    <reaction evidence="15 16">
        <text>an acyl-CoA + a 1,2-diacyl-sn-glycerol = a triacyl-sn-glycerol + CoA</text>
        <dbReference type="Rhea" id="RHEA:10868"/>
        <dbReference type="ChEBI" id="CHEBI:17815"/>
        <dbReference type="ChEBI" id="CHEBI:57287"/>
        <dbReference type="ChEBI" id="CHEBI:58342"/>
        <dbReference type="ChEBI" id="CHEBI:64615"/>
        <dbReference type="EC" id="2.3.1.20"/>
    </reaction>
</comment>
<evidence type="ECO:0000256" key="1">
    <source>
        <dbReference type="ARBA" id="ARBA00004477"/>
    </source>
</evidence>
<protein>
    <recommendedName>
        <fullName evidence="5 16">Diacylglycerol O-acyltransferase</fullName>
        <ecNumber evidence="5 16">2.3.1.20</ecNumber>
    </recommendedName>
</protein>
<evidence type="ECO:0000313" key="18">
    <source>
        <dbReference type="Proteomes" id="UP000478008"/>
    </source>
</evidence>
<evidence type="ECO:0000256" key="2">
    <source>
        <dbReference type="ARBA" id="ARBA00004771"/>
    </source>
</evidence>
<keyword evidence="6 16" id="KW-0444">Lipid biosynthesis</keyword>
<comment type="pathway">
    <text evidence="3">Lipid metabolism.</text>
</comment>
<dbReference type="GO" id="GO:0006071">
    <property type="term" value="P:glycerol metabolic process"/>
    <property type="evidence" value="ECO:0007669"/>
    <property type="project" value="UniProtKB-UniRule"/>
</dbReference>
<keyword evidence="13" id="KW-0472">Membrane</keyword>
<keyword evidence="9" id="KW-0319">Glycerol metabolism</keyword>
<keyword evidence="18" id="KW-1185">Reference proteome</keyword>
<evidence type="ECO:0000256" key="7">
    <source>
        <dbReference type="ARBA" id="ARBA00022679"/>
    </source>
</evidence>
<evidence type="ECO:0000256" key="5">
    <source>
        <dbReference type="ARBA" id="ARBA00013244"/>
    </source>
</evidence>
<reference evidence="17 18" key="1">
    <citation type="submission" date="2019-07" db="EMBL/GenBank/DDBJ databases">
        <authorList>
            <person name="Friedrich A."/>
            <person name="Schacherer J."/>
        </authorList>
    </citation>
    <scope>NUCLEOTIDE SEQUENCE [LARGE SCALE GENOMIC DNA]</scope>
</reference>
<evidence type="ECO:0000256" key="10">
    <source>
        <dbReference type="ARBA" id="ARBA00022824"/>
    </source>
</evidence>
<evidence type="ECO:0000256" key="11">
    <source>
        <dbReference type="ARBA" id="ARBA00022989"/>
    </source>
</evidence>
<accession>A0A7D9D1P1</accession>
<dbReference type="PANTHER" id="PTHR12317">
    <property type="entry name" value="DIACYLGLYCEROL O-ACYLTRANSFERASE"/>
    <property type="match status" value="1"/>
</dbReference>
<organism evidence="17 18">
    <name type="scientific">Dekkera bruxellensis</name>
    <name type="common">Brettanomyces custersii</name>
    <dbReference type="NCBI Taxonomy" id="5007"/>
    <lineage>
        <taxon>Eukaryota</taxon>
        <taxon>Fungi</taxon>
        <taxon>Dikarya</taxon>
        <taxon>Ascomycota</taxon>
        <taxon>Saccharomycotina</taxon>
        <taxon>Pichiomycetes</taxon>
        <taxon>Pichiales</taxon>
        <taxon>Pichiaceae</taxon>
        <taxon>Brettanomyces</taxon>
    </lineage>
</organism>
<evidence type="ECO:0000313" key="17">
    <source>
        <dbReference type="EMBL" id="VUG20453.1"/>
    </source>
</evidence>
<dbReference type="EMBL" id="CABFWN010000008">
    <property type="protein sequence ID" value="VUG20453.1"/>
    <property type="molecule type" value="Genomic_DNA"/>
</dbReference>
<keyword evidence="7" id="KW-0808">Transferase</keyword>
<evidence type="ECO:0000256" key="13">
    <source>
        <dbReference type="ARBA" id="ARBA00023136"/>
    </source>
</evidence>
<dbReference type="PANTHER" id="PTHR12317:SF0">
    <property type="entry name" value="ACYLTRANSFERASE"/>
    <property type="match status" value="1"/>
</dbReference>
<dbReference type="GO" id="GO:0005789">
    <property type="term" value="C:endoplasmic reticulum membrane"/>
    <property type="evidence" value="ECO:0007669"/>
    <property type="project" value="UniProtKB-SubCell"/>
</dbReference>
<evidence type="ECO:0000256" key="12">
    <source>
        <dbReference type="ARBA" id="ARBA00023098"/>
    </source>
</evidence>
<evidence type="ECO:0000256" key="6">
    <source>
        <dbReference type="ARBA" id="ARBA00022516"/>
    </source>
</evidence>
<comment type="pathway">
    <text evidence="2 16">Glycerolipid metabolism; triacylglycerol biosynthesis.</text>
</comment>
<keyword evidence="12 16" id="KW-0443">Lipid metabolism</keyword>
<dbReference type="GO" id="GO:0004144">
    <property type="term" value="F:diacylglycerol O-acyltransferase activity"/>
    <property type="evidence" value="ECO:0007669"/>
    <property type="project" value="UniProtKB-UniRule"/>
</dbReference>
<keyword evidence="14 16" id="KW-0012">Acyltransferase</keyword>
<comment type="similarity">
    <text evidence="4 16">Belongs to the diacylglycerol acyltransferase family.</text>
</comment>
<dbReference type="GO" id="GO:0019432">
    <property type="term" value="P:triglyceride biosynthetic process"/>
    <property type="evidence" value="ECO:0007669"/>
    <property type="project" value="UniProtKB-UniRule"/>
</dbReference>
<sequence length="425" mass="49539">MSYECSPNEYPKYRPNNMVRVPIKVPWKRRLETLVVMVHSTSLILFTFLYFFLWCFPILWPVMIIYTVFFYLFDRTPVNGRSPSRYSSFIRNLGIYRYLSSYFPITLHKTVELKPTFLNKPVEKYVYDTSLRYILPEMLLSVLSRLHIIQKKPKMIQERVRTGPKYIFGYHPHGIIAMGVTGGFTMEGAGISNFLPGIRCFVSTLINQFRLPFYRDYLMSLGVTSVTKQNLKAILKQDYSVLIVVGGAEESLYSRPGLNSIVLNRRKGFIKLALEMCGSSDHPITESADDDISLVPVYGFGENNIYDVYYTNGEPTNENDGYLRRFLKFLQLWLKRRSGFTLPVVISRGLFNYDFGFLPFRRPINVVFGRPIPVKRLFGRKPGDAVTDKEVLYYHKLYVQNLIALFEENKEKYLAKWDKSLNIVE</sequence>